<dbReference type="EMBL" id="WMBR01000002">
    <property type="protein sequence ID" value="MXP21334.1"/>
    <property type="molecule type" value="Genomic_DNA"/>
</dbReference>
<reference evidence="2 3" key="1">
    <citation type="submission" date="2019-11" db="EMBL/GenBank/DDBJ databases">
        <title>Gordonia sp. nov., a novel actinobacterium isolated from mangrove soil in Hainan.</title>
        <authorList>
            <person name="Huang X."/>
            <person name="Xie Y."/>
            <person name="Chu X."/>
            <person name="Xiao K."/>
        </authorList>
    </citation>
    <scope>NUCLEOTIDE SEQUENCE [LARGE SCALE GENOMIC DNA]</scope>
    <source>
        <strain evidence="2 3">HNM0687</strain>
    </source>
</reference>
<comment type="caution">
    <text evidence="2">The sequence shown here is derived from an EMBL/GenBank/DDBJ whole genome shotgun (WGS) entry which is preliminary data.</text>
</comment>
<dbReference type="RefSeq" id="WP_160901535.1">
    <property type="nucleotide sequence ID" value="NZ_CP102850.1"/>
</dbReference>
<accession>A0A6L7GN24</accession>
<protein>
    <submittedName>
        <fullName evidence="2">Uncharacterized protein</fullName>
    </submittedName>
</protein>
<dbReference type="Proteomes" id="UP000475545">
    <property type="component" value="Unassembled WGS sequence"/>
</dbReference>
<evidence type="ECO:0000313" key="2">
    <source>
        <dbReference type="EMBL" id="MXP21334.1"/>
    </source>
</evidence>
<evidence type="ECO:0000313" key="3">
    <source>
        <dbReference type="Proteomes" id="UP000475545"/>
    </source>
</evidence>
<sequence>MTAEPDAPSSWLTIGVGRRPLPARAWARRPHVAPPPPTRPPGRAPRQLHQGVAVTCRMPSAHLPAPAGGAQVEVDGHELLRGRWGRIEVPLPAGQHRVVLYLPRGRQRLQLAGCAIDVPRHRLVELEYVLSGRWFGVARLSGLDTPLA</sequence>
<feature type="region of interest" description="Disordered" evidence="1">
    <location>
        <begin position="23"/>
        <end position="48"/>
    </location>
</feature>
<gene>
    <name evidence="2" type="ORF">GIY30_08210</name>
</gene>
<proteinExistence type="predicted"/>
<keyword evidence="3" id="KW-1185">Reference proteome</keyword>
<dbReference type="AlphaFoldDB" id="A0A6L7GN24"/>
<evidence type="ECO:0000256" key="1">
    <source>
        <dbReference type="SAM" id="MobiDB-lite"/>
    </source>
</evidence>
<name>A0A6L7GN24_9ACTN</name>
<feature type="compositionally biased region" description="Pro residues" evidence="1">
    <location>
        <begin position="32"/>
        <end position="43"/>
    </location>
</feature>
<organism evidence="2 3">
    <name type="scientific">Gordonia mangrovi</name>
    <dbReference type="NCBI Taxonomy" id="2665643"/>
    <lineage>
        <taxon>Bacteria</taxon>
        <taxon>Bacillati</taxon>
        <taxon>Actinomycetota</taxon>
        <taxon>Actinomycetes</taxon>
        <taxon>Mycobacteriales</taxon>
        <taxon>Gordoniaceae</taxon>
        <taxon>Gordonia</taxon>
    </lineage>
</organism>